<evidence type="ECO:0000259" key="5">
    <source>
        <dbReference type="PROSITE" id="PS51078"/>
    </source>
</evidence>
<evidence type="ECO:0000256" key="3">
    <source>
        <dbReference type="ARBA" id="ARBA00023163"/>
    </source>
</evidence>
<keyword evidence="3" id="KW-0804">Transcription</keyword>
<dbReference type="Proteomes" id="UP000552836">
    <property type="component" value="Unassembled WGS sequence"/>
</dbReference>
<dbReference type="SUPFAM" id="SSF46785">
    <property type="entry name" value="Winged helix' DNA-binding domain"/>
    <property type="match status" value="1"/>
</dbReference>
<dbReference type="GO" id="GO:0045892">
    <property type="term" value="P:negative regulation of DNA-templated transcription"/>
    <property type="evidence" value="ECO:0007669"/>
    <property type="project" value="TreeGrafter"/>
</dbReference>
<dbReference type="PROSITE" id="PS51078">
    <property type="entry name" value="ICLR_ED"/>
    <property type="match status" value="1"/>
</dbReference>
<dbReference type="SMART" id="SM00346">
    <property type="entry name" value="HTH_ICLR"/>
    <property type="match status" value="1"/>
</dbReference>
<proteinExistence type="predicted"/>
<organism evidence="6 7">
    <name type="scientific">Modestobacter marinus</name>
    <dbReference type="NCBI Taxonomy" id="477641"/>
    <lineage>
        <taxon>Bacteria</taxon>
        <taxon>Bacillati</taxon>
        <taxon>Actinomycetota</taxon>
        <taxon>Actinomycetes</taxon>
        <taxon>Geodermatophilales</taxon>
        <taxon>Geodermatophilaceae</taxon>
        <taxon>Modestobacter</taxon>
    </lineage>
</organism>
<feature type="domain" description="IclR-ED" evidence="5">
    <location>
        <begin position="75"/>
        <end position="245"/>
    </location>
</feature>
<dbReference type="InterPro" id="IPR036388">
    <property type="entry name" value="WH-like_DNA-bd_sf"/>
</dbReference>
<dbReference type="GO" id="GO:0003700">
    <property type="term" value="F:DNA-binding transcription factor activity"/>
    <property type="evidence" value="ECO:0007669"/>
    <property type="project" value="TreeGrafter"/>
</dbReference>
<dbReference type="InterPro" id="IPR050707">
    <property type="entry name" value="HTH_MetabolicPath_Reg"/>
</dbReference>
<gene>
    <name evidence="6" type="ORF">FB380_003644</name>
</gene>
<evidence type="ECO:0000256" key="2">
    <source>
        <dbReference type="ARBA" id="ARBA00023125"/>
    </source>
</evidence>
<evidence type="ECO:0000256" key="1">
    <source>
        <dbReference type="ARBA" id="ARBA00023015"/>
    </source>
</evidence>
<dbReference type="InterPro" id="IPR036390">
    <property type="entry name" value="WH_DNA-bd_sf"/>
</dbReference>
<dbReference type="AlphaFoldDB" id="A0A846LNL4"/>
<dbReference type="PROSITE" id="PS51077">
    <property type="entry name" value="HTH_ICLR"/>
    <property type="match status" value="1"/>
</dbReference>
<accession>A0A846LNL4</accession>
<dbReference type="Pfam" id="PF01614">
    <property type="entry name" value="IclR_C"/>
    <property type="match status" value="1"/>
</dbReference>
<dbReference type="RefSeq" id="WP_208383677.1">
    <property type="nucleotide sequence ID" value="NZ_BAABJU010000003.1"/>
</dbReference>
<comment type="caution">
    <text evidence="6">The sequence shown here is derived from an EMBL/GenBank/DDBJ whole genome shotgun (WGS) entry which is preliminary data.</text>
</comment>
<name>A0A846LNL4_9ACTN</name>
<dbReference type="EMBL" id="JAAMPA010000002">
    <property type="protein sequence ID" value="NIH69156.1"/>
    <property type="molecule type" value="Genomic_DNA"/>
</dbReference>
<dbReference type="InterPro" id="IPR029016">
    <property type="entry name" value="GAF-like_dom_sf"/>
</dbReference>
<dbReference type="InterPro" id="IPR005471">
    <property type="entry name" value="Tscrpt_reg_IclR_N"/>
</dbReference>
<sequence>MPKAAGVPPYRVEAVDKALQLLLLLQRQDSVGVTEAAAHLGVARSTAHGLLATLRHRDFAVQSGDRRYRAGPALRRARPGGQHSPGLLAELAGPLVARLRDELDETVHLIVLAGSQAVFLISEEGRQPLRIGSRAGTRLPAQHTSGGKVLLAALPPEELARRFPDDELAEVEASLARVRRTWLGVNRGETEPGIGAVAVPVRDDAGTPIAALAVSLPLMRLTRQRLPELTDALHRSAAAISALAG</sequence>
<dbReference type="Gene3D" id="1.10.10.10">
    <property type="entry name" value="Winged helix-like DNA-binding domain superfamily/Winged helix DNA-binding domain"/>
    <property type="match status" value="1"/>
</dbReference>
<dbReference type="Pfam" id="PF09339">
    <property type="entry name" value="HTH_IclR"/>
    <property type="match status" value="1"/>
</dbReference>
<dbReference type="InterPro" id="IPR014757">
    <property type="entry name" value="Tscrpt_reg_IclR_C"/>
</dbReference>
<dbReference type="Gene3D" id="3.30.450.40">
    <property type="match status" value="1"/>
</dbReference>
<feature type="domain" description="HTH iclR-type" evidence="4">
    <location>
        <begin position="12"/>
        <end position="72"/>
    </location>
</feature>
<dbReference type="PANTHER" id="PTHR30136">
    <property type="entry name" value="HELIX-TURN-HELIX TRANSCRIPTIONAL REGULATOR, ICLR FAMILY"/>
    <property type="match status" value="1"/>
</dbReference>
<keyword evidence="2 6" id="KW-0238">DNA-binding</keyword>
<reference evidence="6 7" key="1">
    <citation type="submission" date="2020-02" db="EMBL/GenBank/DDBJ databases">
        <title>Sequencing the genomes of 1000 actinobacteria strains.</title>
        <authorList>
            <person name="Klenk H.-P."/>
        </authorList>
    </citation>
    <scope>NUCLEOTIDE SEQUENCE [LARGE SCALE GENOMIC DNA]</scope>
    <source>
        <strain evidence="6 7">DSM 45201</strain>
    </source>
</reference>
<keyword evidence="1" id="KW-0805">Transcription regulation</keyword>
<protein>
    <submittedName>
        <fullName evidence="6">DNA-binding IclR family transcriptional regulator</fullName>
    </submittedName>
</protein>
<evidence type="ECO:0000313" key="7">
    <source>
        <dbReference type="Proteomes" id="UP000552836"/>
    </source>
</evidence>
<dbReference type="GO" id="GO:0003677">
    <property type="term" value="F:DNA binding"/>
    <property type="evidence" value="ECO:0007669"/>
    <property type="project" value="UniProtKB-KW"/>
</dbReference>
<evidence type="ECO:0000259" key="4">
    <source>
        <dbReference type="PROSITE" id="PS51077"/>
    </source>
</evidence>
<evidence type="ECO:0000313" key="6">
    <source>
        <dbReference type="EMBL" id="NIH69156.1"/>
    </source>
</evidence>
<dbReference type="PANTHER" id="PTHR30136:SF35">
    <property type="entry name" value="HTH-TYPE TRANSCRIPTIONAL REGULATOR RV1719"/>
    <property type="match status" value="1"/>
</dbReference>
<dbReference type="SUPFAM" id="SSF55781">
    <property type="entry name" value="GAF domain-like"/>
    <property type="match status" value="1"/>
</dbReference>